<evidence type="ECO:0000313" key="3">
    <source>
        <dbReference type="EMBL" id="VVW68633.1"/>
    </source>
</evidence>
<dbReference type="PANTHER" id="PTHR32285">
    <property type="entry name" value="PROTEIN TRICHOME BIREFRINGENCE-LIKE 9-RELATED"/>
    <property type="match status" value="1"/>
</dbReference>
<evidence type="ECO:0000256" key="1">
    <source>
        <dbReference type="ARBA" id="ARBA00007727"/>
    </source>
</evidence>
<protein>
    <recommendedName>
        <fullName evidence="2">Trichome birefringence-like C-terminal domain-containing protein</fullName>
    </recommendedName>
</protein>
<proteinExistence type="inferred from homology"/>
<feature type="domain" description="Trichome birefringence-like C-terminal" evidence="2">
    <location>
        <begin position="27"/>
        <end position="130"/>
    </location>
</feature>
<gene>
    <name evidence="3" type="ORF">NYM_LOCUS25343</name>
</gene>
<comment type="similarity">
    <text evidence="1">Belongs to the PC-esterase family. TBL subfamily.</text>
</comment>
<reference evidence="3" key="1">
    <citation type="submission" date="2019-09" db="EMBL/GenBank/DDBJ databases">
        <authorList>
            <person name="Zhang L."/>
        </authorList>
    </citation>
    <scope>NUCLEOTIDE SEQUENCE</scope>
</reference>
<dbReference type="AlphaFoldDB" id="A0A5K1FUZ7"/>
<dbReference type="PANTHER" id="PTHR32285:SF213">
    <property type="entry name" value="PROTEIN TRICHOME BIREFRINGENCE-LIKE 11"/>
    <property type="match status" value="1"/>
</dbReference>
<dbReference type="Pfam" id="PF13839">
    <property type="entry name" value="PC-Esterase"/>
    <property type="match status" value="1"/>
</dbReference>
<dbReference type="InterPro" id="IPR026057">
    <property type="entry name" value="TBL_C"/>
</dbReference>
<dbReference type="InterPro" id="IPR029962">
    <property type="entry name" value="TBL"/>
</dbReference>
<dbReference type="EMBL" id="LR721786">
    <property type="protein sequence ID" value="VVW68633.1"/>
    <property type="molecule type" value="Genomic_DNA"/>
</dbReference>
<name>A0A5K1FUZ7_9MAGN</name>
<dbReference type="GO" id="GO:0005794">
    <property type="term" value="C:Golgi apparatus"/>
    <property type="evidence" value="ECO:0007669"/>
    <property type="project" value="TreeGrafter"/>
</dbReference>
<accession>A0A5K1FUZ7</accession>
<sequence length="135" mass="15739">MLLSVNSVNKIPVEFTVLFFFIFGIRRAGQWNTGGRCHNEVEPITNDTHLEPYPEKMRVVDSLLGEMRTPISCLNVTKMTAYRKDGHPSVYRKQKHKMSEEETRKPEKFEDCIHWCLPGIPDAWNELLYAKLVMI</sequence>
<dbReference type="GO" id="GO:0016413">
    <property type="term" value="F:O-acetyltransferase activity"/>
    <property type="evidence" value="ECO:0007669"/>
    <property type="project" value="InterPro"/>
</dbReference>
<organism evidence="3">
    <name type="scientific">Nymphaea colorata</name>
    <name type="common">pocket water lily</name>
    <dbReference type="NCBI Taxonomy" id="210225"/>
    <lineage>
        <taxon>Eukaryota</taxon>
        <taxon>Viridiplantae</taxon>
        <taxon>Streptophyta</taxon>
        <taxon>Embryophyta</taxon>
        <taxon>Tracheophyta</taxon>
        <taxon>Spermatophyta</taxon>
        <taxon>Magnoliopsida</taxon>
        <taxon>Nymphaeales</taxon>
        <taxon>Nymphaeaceae</taxon>
        <taxon>Nymphaea</taxon>
    </lineage>
</organism>
<evidence type="ECO:0000259" key="2">
    <source>
        <dbReference type="Pfam" id="PF13839"/>
    </source>
</evidence>